<dbReference type="InterPro" id="IPR024534">
    <property type="entry name" value="JetD_C"/>
</dbReference>
<dbReference type="AlphaFoldDB" id="A0A7T4JVS7"/>
<evidence type="ECO:0000259" key="2">
    <source>
        <dbReference type="Pfam" id="PF11795"/>
    </source>
</evidence>
<dbReference type="Pfam" id="PF09983">
    <property type="entry name" value="JetD_C"/>
    <property type="match status" value="1"/>
</dbReference>
<sequence length="371" mass="41392">MRTTKDVEKRAATFYRNNSTDWLAGNFSPLAINLQPPTARDVDKDGGEAFRRWKGEWASHWAPVEYADKRLGVYGVYSVPTRLVIDSPEMAARLAGTTHQWEHLVRVLELLVADLGEEIPSTTVREVLARKATAWETWSDVTVDQFVAVTRWLHTHNASAYYQRELPIMGVDTKWLENHGGLVRALVGEPVFKPKPVMVELRSLDPEVPVIGGLDHVSAEAAALSGVPVGFAQVVIVENYTTFIALPQLPETLAVYGGGFSVSERIGFIGANVPVWYWSDLDTAGFAMLTRVRSRLPQVRSVLMDLDTTLSHLPFAVEETQTTAVSEELLHADEQATLALLRERAEGSCLRIEQERIGFAWATQKLQELSW</sequence>
<evidence type="ECO:0000259" key="1">
    <source>
        <dbReference type="Pfam" id="PF09983"/>
    </source>
</evidence>
<dbReference type="Pfam" id="PF11795">
    <property type="entry name" value="DUF3322"/>
    <property type="match status" value="1"/>
</dbReference>
<evidence type="ECO:0000313" key="5">
    <source>
        <dbReference type="Proteomes" id="UP000596145"/>
    </source>
</evidence>
<protein>
    <recommendedName>
        <fullName evidence="6">Wadjet protein JetD C-terminal domain-containing protein</fullName>
    </recommendedName>
</protein>
<name>A0A7T4JVS7_9CORY</name>
<evidence type="ECO:0008006" key="6">
    <source>
        <dbReference type="Google" id="ProtNLM"/>
    </source>
</evidence>
<dbReference type="EMBL" id="CP069534">
    <property type="protein sequence ID" value="QRP70236.1"/>
    <property type="molecule type" value="Genomic_DNA"/>
</dbReference>
<dbReference type="InterPro" id="IPR014544">
    <property type="entry name" value="UCP028408"/>
</dbReference>
<dbReference type="GeneID" id="92760957"/>
<feature type="domain" description="Wadjet protein JetD C-terminal" evidence="1">
    <location>
        <begin position="194"/>
        <end position="366"/>
    </location>
</feature>
<evidence type="ECO:0000313" key="4">
    <source>
        <dbReference type="EMBL" id="QRP70236.1"/>
    </source>
</evidence>
<dbReference type="Proteomes" id="UP000596145">
    <property type="component" value="Chromosome"/>
</dbReference>
<feature type="domain" description="DUF3322" evidence="2">
    <location>
        <begin position="5"/>
        <end position="187"/>
    </location>
</feature>
<accession>A0A7T4JVS7</accession>
<reference evidence="3 5" key="1">
    <citation type="submission" date="2020-12" db="EMBL/GenBank/DDBJ databases">
        <title>FDA dAtabase for Regulatory Grade micrObial Sequences (FDA-ARGOS): Supporting development and validation of Infectious Disease Dx tests.</title>
        <authorList>
            <person name="Sproer C."/>
            <person name="Gronow S."/>
            <person name="Severitt S."/>
            <person name="Schroder I."/>
            <person name="Tallon L."/>
            <person name="Sadzewicz L."/>
            <person name="Zhao X."/>
            <person name="Boylan J."/>
            <person name="Ott S."/>
            <person name="Bowen H."/>
            <person name="Vavikolanu K."/>
            <person name="Mehta A."/>
            <person name="Aluvathingal J."/>
            <person name="Nadendla S."/>
            <person name="Lowell S."/>
            <person name="Myers T."/>
            <person name="Yan Y."/>
            <person name="Sichtig H."/>
        </authorList>
    </citation>
    <scope>NUCLEOTIDE SEQUENCE [LARGE SCALE GENOMIC DNA]</scope>
    <source>
        <strain evidence="3 5">FDAARGOS_1053</strain>
        <strain evidence="4">FDAARGOS_1191</strain>
    </source>
</reference>
<dbReference type="InterPro" id="IPR024537">
    <property type="entry name" value="DUF3322"/>
</dbReference>
<dbReference type="Proteomes" id="UP000617681">
    <property type="component" value="Chromosome"/>
</dbReference>
<dbReference type="OrthoDB" id="322908at2"/>
<proteinExistence type="predicted"/>
<dbReference type="PIRSF" id="PIRSF028408">
    <property type="entry name" value="UCP028408"/>
    <property type="match status" value="1"/>
</dbReference>
<dbReference type="RefSeq" id="WP_005393688.1">
    <property type="nucleotide sequence ID" value="NZ_CP066007.1"/>
</dbReference>
<organism evidence="3 5">
    <name type="scientific">Corynebacterium glucuronolyticum</name>
    <dbReference type="NCBI Taxonomy" id="39791"/>
    <lineage>
        <taxon>Bacteria</taxon>
        <taxon>Bacillati</taxon>
        <taxon>Actinomycetota</taxon>
        <taxon>Actinomycetes</taxon>
        <taxon>Mycobacteriales</taxon>
        <taxon>Corynebacteriaceae</taxon>
        <taxon>Corynebacterium</taxon>
    </lineage>
</organism>
<gene>
    <name evidence="3" type="ORF">I6I10_04775</name>
    <name evidence="4" type="ORF">I6J21_10775</name>
</gene>
<evidence type="ECO:0000313" key="3">
    <source>
        <dbReference type="EMBL" id="QQB47223.1"/>
    </source>
</evidence>
<dbReference type="EMBL" id="CP066007">
    <property type="protein sequence ID" value="QQB47223.1"/>
    <property type="molecule type" value="Genomic_DNA"/>
</dbReference>